<proteinExistence type="predicted"/>
<sequence length="385" mass="43793">MNDLPSYPTPKQAAYVVNPNSNPSNGRRKPSSHANVNYKPPSSNQYSSRQNYGQPMQSSNHSMHSNPQPVGQVHFQQGPPPPQQSSNYYQQSQPPPPQQQNYYQPPPQQQQPNNYYQPPPPQPQQPPQQHYQQAPIPQKRSPSHGYQNMAPVQPQSSYHQQPPVQQRYEGHGVKMPSNDHPSNVPAVPTINKNRSKESLNDKQSTKQKLEYELRSVFDKVDANSSGKISKSELSNALLNFDHTKFSDSTVTLMINLFSNSSSTTKHLNFDQFVSLWKYLSAYKKLFVQADTNSSGDISFGEFQKILEQIGYKLNIDLVLHLFQKFCYKDHTTAEGPVGTLKFDKFIELLVYLRKLTDVFKKYDKDLSGVATINFSDFLLEISNLS</sequence>
<evidence type="ECO:0000313" key="1">
    <source>
        <dbReference type="EMBL" id="CAH6718476.1"/>
    </source>
</evidence>
<dbReference type="Proteomes" id="UP001152531">
    <property type="component" value="Unassembled WGS sequence"/>
</dbReference>
<accession>A0ACA9Y0X5</accession>
<dbReference type="EMBL" id="CALSDN010000001">
    <property type="protein sequence ID" value="CAH6718476.1"/>
    <property type="molecule type" value="Genomic_DNA"/>
</dbReference>
<protein>
    <submittedName>
        <fullName evidence="1">Peflin</fullName>
    </submittedName>
</protein>
<keyword evidence="2" id="KW-1185">Reference proteome</keyword>
<reference evidence="1" key="1">
    <citation type="submission" date="2022-06" db="EMBL/GenBank/DDBJ databases">
        <authorList>
            <person name="Legras J.-L."/>
            <person name="Devillers H."/>
            <person name="Grondin C."/>
        </authorList>
    </citation>
    <scope>NUCLEOTIDE SEQUENCE</scope>
    <source>
        <strain evidence="1">CLIB 1444</strain>
    </source>
</reference>
<comment type="caution">
    <text evidence="1">The sequence shown here is derived from an EMBL/GenBank/DDBJ whole genome shotgun (WGS) entry which is preliminary data.</text>
</comment>
<evidence type="ECO:0000313" key="2">
    <source>
        <dbReference type="Proteomes" id="UP001152531"/>
    </source>
</evidence>
<name>A0ACA9Y0X5_9ASCO</name>
<organism evidence="1 2">
    <name type="scientific">[Candida] jaroonii</name>
    <dbReference type="NCBI Taxonomy" id="467808"/>
    <lineage>
        <taxon>Eukaryota</taxon>
        <taxon>Fungi</taxon>
        <taxon>Dikarya</taxon>
        <taxon>Ascomycota</taxon>
        <taxon>Saccharomycotina</taxon>
        <taxon>Pichiomycetes</taxon>
        <taxon>Debaryomycetaceae</taxon>
        <taxon>Yamadazyma</taxon>
    </lineage>
</organism>
<gene>
    <name evidence="1" type="ORF">CLIB1444_01S07602</name>
</gene>